<proteinExistence type="predicted"/>
<evidence type="ECO:0000256" key="1">
    <source>
        <dbReference type="SAM" id="Phobius"/>
    </source>
</evidence>
<keyword evidence="3" id="KW-1185">Reference proteome</keyword>
<evidence type="ECO:0008006" key="4">
    <source>
        <dbReference type="Google" id="ProtNLM"/>
    </source>
</evidence>
<dbReference type="EMBL" id="CAJJDO010000129">
    <property type="protein sequence ID" value="CAD8201935.1"/>
    <property type="molecule type" value="Genomic_DNA"/>
</dbReference>
<feature type="transmembrane region" description="Helical" evidence="1">
    <location>
        <begin position="186"/>
        <end position="206"/>
    </location>
</feature>
<gene>
    <name evidence="2" type="ORF">PPENT_87.1.T1290102</name>
</gene>
<feature type="transmembrane region" description="Helical" evidence="1">
    <location>
        <begin position="111"/>
        <end position="130"/>
    </location>
</feature>
<keyword evidence="1" id="KW-0472">Membrane</keyword>
<protein>
    <recommendedName>
        <fullName evidence="4">Transmembrane protein</fullName>
    </recommendedName>
</protein>
<evidence type="ECO:0000313" key="2">
    <source>
        <dbReference type="EMBL" id="CAD8201935.1"/>
    </source>
</evidence>
<sequence length="285" mass="33164">MGNKLQQSQQQLNSYPQESAFQFSNQDQSLQSRLTHQLIEINQSLQEPAITEYQDSLQNNAFSELIHQQNFKFQKKCILKVLMIFLIWSLIQFFILYILLKREMFNLIDLISPYLFHISVIFMYGIAKFGTVKFSRKYPQNCLILLLQVYFTTQTYMTFCRSFSNERIHFSNGIQNTTADLVTKYAVQQFLFNILITSTLIIYIVIEKQRIRPIVAIALCCVSSLIPLIFDHWLFVNSIVASLYGSTLVVVILQIMKGRFELETSNIITATNILFYGLISPIDLK</sequence>
<accession>A0A8S1XL86</accession>
<reference evidence="2" key="1">
    <citation type="submission" date="2021-01" db="EMBL/GenBank/DDBJ databases">
        <authorList>
            <consortium name="Genoscope - CEA"/>
            <person name="William W."/>
        </authorList>
    </citation>
    <scope>NUCLEOTIDE SEQUENCE</scope>
</reference>
<comment type="caution">
    <text evidence="2">The sequence shown here is derived from an EMBL/GenBank/DDBJ whole genome shotgun (WGS) entry which is preliminary data.</text>
</comment>
<feature type="transmembrane region" description="Helical" evidence="1">
    <location>
        <begin position="142"/>
        <end position="159"/>
    </location>
</feature>
<dbReference type="Proteomes" id="UP000689195">
    <property type="component" value="Unassembled WGS sequence"/>
</dbReference>
<feature type="transmembrane region" description="Helical" evidence="1">
    <location>
        <begin position="236"/>
        <end position="256"/>
    </location>
</feature>
<keyword evidence="1" id="KW-0812">Transmembrane</keyword>
<evidence type="ECO:0000313" key="3">
    <source>
        <dbReference type="Proteomes" id="UP000689195"/>
    </source>
</evidence>
<dbReference type="AlphaFoldDB" id="A0A8S1XL86"/>
<name>A0A8S1XL86_9CILI</name>
<feature type="transmembrane region" description="Helical" evidence="1">
    <location>
        <begin position="77"/>
        <end position="99"/>
    </location>
</feature>
<organism evidence="2 3">
    <name type="scientific">Paramecium pentaurelia</name>
    <dbReference type="NCBI Taxonomy" id="43138"/>
    <lineage>
        <taxon>Eukaryota</taxon>
        <taxon>Sar</taxon>
        <taxon>Alveolata</taxon>
        <taxon>Ciliophora</taxon>
        <taxon>Intramacronucleata</taxon>
        <taxon>Oligohymenophorea</taxon>
        <taxon>Peniculida</taxon>
        <taxon>Parameciidae</taxon>
        <taxon>Paramecium</taxon>
    </lineage>
</organism>
<dbReference type="OrthoDB" id="316389at2759"/>
<keyword evidence="1" id="KW-1133">Transmembrane helix</keyword>
<feature type="transmembrane region" description="Helical" evidence="1">
    <location>
        <begin position="213"/>
        <end position="230"/>
    </location>
</feature>